<dbReference type="OrthoDB" id="61870at2759"/>
<keyword evidence="7" id="KW-0496">Mitochondrion</keyword>
<evidence type="ECO:0000259" key="12">
    <source>
        <dbReference type="Pfam" id="PF08444"/>
    </source>
</evidence>
<feature type="domain" description="Glycine N-acyltransferase C-terminal" evidence="12">
    <location>
        <begin position="223"/>
        <end position="308"/>
    </location>
</feature>
<dbReference type="GO" id="GO:0009636">
    <property type="term" value="P:response to toxic substance"/>
    <property type="evidence" value="ECO:0007669"/>
    <property type="project" value="UniProtKB-KW"/>
</dbReference>
<protein>
    <recommendedName>
        <fullName evidence="10">Glycine N-acyltransferase-like protein</fullName>
        <ecNumber evidence="10">2.3.1.-</ecNumber>
    </recommendedName>
</protein>
<proteinExistence type="inferred from homology"/>
<evidence type="ECO:0000313" key="13">
    <source>
        <dbReference type="Proteomes" id="UP000515159"/>
    </source>
</evidence>
<dbReference type="RefSeq" id="XP_033776741.1">
    <property type="nucleotide sequence ID" value="XM_033920850.1"/>
</dbReference>
<dbReference type="GO" id="GO:0047961">
    <property type="term" value="F:glycine N-acyltransferase activity"/>
    <property type="evidence" value="ECO:0007669"/>
    <property type="project" value="UniProtKB-EC"/>
</dbReference>
<dbReference type="SUPFAM" id="SSF55729">
    <property type="entry name" value="Acyl-CoA N-acyltransferases (Nat)"/>
    <property type="match status" value="1"/>
</dbReference>
<dbReference type="InParanoid" id="A0A6P8PMI8"/>
<dbReference type="PANTHER" id="PTHR15298:SF9">
    <property type="entry name" value="GLYCINE N-ACYLTRANSFERASE"/>
    <property type="match status" value="1"/>
</dbReference>
<comment type="similarity">
    <text evidence="3 10">Belongs to the glycine N-acyltransferase family.</text>
</comment>
<evidence type="ECO:0000256" key="2">
    <source>
        <dbReference type="ARBA" id="ARBA00004173"/>
    </source>
</evidence>
<comment type="catalytic activity">
    <reaction evidence="1">
        <text>an acyl-CoA + glycine = an N-acylglycine + CoA + H(+)</text>
        <dbReference type="Rhea" id="RHEA:19869"/>
        <dbReference type="ChEBI" id="CHEBI:15378"/>
        <dbReference type="ChEBI" id="CHEBI:57287"/>
        <dbReference type="ChEBI" id="CHEBI:57305"/>
        <dbReference type="ChEBI" id="CHEBI:57670"/>
        <dbReference type="ChEBI" id="CHEBI:58342"/>
        <dbReference type="EC" id="2.3.1.13"/>
    </reaction>
</comment>
<evidence type="ECO:0000256" key="8">
    <source>
        <dbReference type="ARBA" id="ARBA00023315"/>
    </source>
</evidence>
<gene>
    <name evidence="14" type="primary">LOC117348575</name>
</gene>
<dbReference type="GO" id="GO:0005739">
    <property type="term" value="C:mitochondrion"/>
    <property type="evidence" value="ECO:0007669"/>
    <property type="project" value="UniProtKB-SubCell"/>
</dbReference>
<dbReference type="KEGG" id="gsh:117348575"/>
<dbReference type="GeneID" id="117348575"/>
<evidence type="ECO:0000256" key="5">
    <source>
        <dbReference type="ARBA" id="ARBA00022679"/>
    </source>
</evidence>
<dbReference type="Pfam" id="PF06021">
    <property type="entry name" value="Gly_acyl_tr_N"/>
    <property type="match status" value="1"/>
</dbReference>
<evidence type="ECO:0000256" key="4">
    <source>
        <dbReference type="ARBA" id="ARBA00022575"/>
    </source>
</evidence>
<evidence type="ECO:0000313" key="14">
    <source>
        <dbReference type="RefSeq" id="XP_033776741.1"/>
    </source>
</evidence>
<dbReference type="AlphaFoldDB" id="A0A6P8PMI8"/>
<keyword evidence="13" id="KW-1185">Reference proteome</keyword>
<keyword evidence="4" id="KW-0216">Detoxification</keyword>
<dbReference type="InterPro" id="IPR010313">
    <property type="entry name" value="Glycine_N-acyltransferase"/>
</dbReference>
<dbReference type="FunCoup" id="A0A6P8PMI8">
    <property type="interactions" value="127"/>
</dbReference>
<sequence>MLKLTNLSMMLLHCSQKLAALEKILMKSFPESLKVYGTIYYINRGNPFNLEVVVDSWPQFNTVITRPHESEMKDDLDNYTNSYFLFTKDSENLREMLTNTDAINWKQVLQIQGFQSSVDKVLKEICARKMVKMDTAKNILFLKERTINSFDMTKEHNAPEETEGTTPPSVLQSKDGQIFQITPLNEIHADQVNQGWGFGGNERSLRYIQRCIRHFPSFSAVDSDGSPVCWCVSEQSTEYRMGYTLPELRNIGIMRRLIELATKPSFLILKDAPVYCHVAEINKISQRATIGGGFHVARGNWYQWTCHPLKSPL</sequence>
<evidence type="ECO:0000256" key="9">
    <source>
        <dbReference type="ARBA" id="ARBA00047955"/>
    </source>
</evidence>
<evidence type="ECO:0000256" key="3">
    <source>
        <dbReference type="ARBA" id="ARBA00009110"/>
    </source>
</evidence>
<comment type="catalytic activity">
    <reaction evidence="9">
        <text>benzoyl-CoA + glycine = N-benzoylglycine + CoA + H(+)</text>
        <dbReference type="Rhea" id="RHEA:18493"/>
        <dbReference type="ChEBI" id="CHEBI:15378"/>
        <dbReference type="ChEBI" id="CHEBI:57287"/>
        <dbReference type="ChEBI" id="CHEBI:57305"/>
        <dbReference type="ChEBI" id="CHEBI:57369"/>
        <dbReference type="ChEBI" id="CHEBI:606565"/>
        <dbReference type="EC" id="2.3.1.71"/>
    </reaction>
</comment>
<dbReference type="PANTHER" id="PTHR15298">
    <property type="entry name" value="L-COA N-ACYLTRANSFERASE-RELATED"/>
    <property type="match status" value="1"/>
</dbReference>
<evidence type="ECO:0000256" key="10">
    <source>
        <dbReference type="RuleBase" id="RU368002"/>
    </source>
</evidence>
<evidence type="ECO:0000256" key="1">
    <source>
        <dbReference type="ARBA" id="ARBA00000378"/>
    </source>
</evidence>
<feature type="domain" description="Glycine N-acyltransferase N-terminal" evidence="11">
    <location>
        <begin position="9"/>
        <end position="216"/>
    </location>
</feature>
<keyword evidence="5 10" id="KW-0808">Transferase</keyword>
<evidence type="ECO:0000259" key="11">
    <source>
        <dbReference type="Pfam" id="PF06021"/>
    </source>
</evidence>
<dbReference type="InterPro" id="IPR016181">
    <property type="entry name" value="Acyl_CoA_acyltransferase"/>
</dbReference>
<reference evidence="14" key="1">
    <citation type="submission" date="2025-08" db="UniProtKB">
        <authorList>
            <consortium name="RefSeq"/>
        </authorList>
    </citation>
    <scope>IDENTIFICATION</scope>
</reference>
<dbReference type="Gene3D" id="3.40.630.30">
    <property type="match status" value="1"/>
</dbReference>
<dbReference type="Pfam" id="PF08444">
    <property type="entry name" value="Gly_acyl_tr_C"/>
    <property type="match status" value="1"/>
</dbReference>
<accession>A0A6P8PMI8</accession>
<dbReference type="InterPro" id="IPR015938">
    <property type="entry name" value="Glycine_N-acyltransferase_N"/>
</dbReference>
<organism evidence="13 14">
    <name type="scientific">Geotrypetes seraphini</name>
    <name type="common">Gaboon caecilian</name>
    <name type="synonym">Caecilia seraphini</name>
    <dbReference type="NCBI Taxonomy" id="260995"/>
    <lineage>
        <taxon>Eukaryota</taxon>
        <taxon>Metazoa</taxon>
        <taxon>Chordata</taxon>
        <taxon>Craniata</taxon>
        <taxon>Vertebrata</taxon>
        <taxon>Euteleostomi</taxon>
        <taxon>Amphibia</taxon>
        <taxon>Gymnophiona</taxon>
        <taxon>Geotrypetes</taxon>
    </lineage>
</organism>
<dbReference type="EC" id="2.3.1.-" evidence="10"/>
<dbReference type="GO" id="GO:0047962">
    <property type="term" value="F:glycine N-benzoyltransferase activity"/>
    <property type="evidence" value="ECO:0007669"/>
    <property type="project" value="UniProtKB-EC"/>
</dbReference>
<keyword evidence="6" id="KW-0007">Acetylation</keyword>
<evidence type="ECO:0000256" key="7">
    <source>
        <dbReference type="ARBA" id="ARBA00023128"/>
    </source>
</evidence>
<comment type="subcellular location">
    <subcellularLocation>
        <location evidence="2">Mitochondrion</location>
    </subcellularLocation>
</comment>
<evidence type="ECO:0000256" key="6">
    <source>
        <dbReference type="ARBA" id="ARBA00022990"/>
    </source>
</evidence>
<dbReference type="Proteomes" id="UP000515159">
    <property type="component" value="Chromosome 14"/>
</dbReference>
<dbReference type="InterPro" id="IPR013652">
    <property type="entry name" value="Glycine_N-acyltransferase_C"/>
</dbReference>
<name>A0A6P8PMI8_GEOSA</name>
<keyword evidence="8 10" id="KW-0012">Acyltransferase</keyword>